<protein>
    <submittedName>
        <fullName evidence="1">Uncharacterized protein</fullName>
    </submittedName>
</protein>
<proteinExistence type="predicted"/>
<organism evidence="1 2">
    <name type="scientific">Hypoxylon rubiginosum</name>
    <dbReference type="NCBI Taxonomy" id="110542"/>
    <lineage>
        <taxon>Eukaryota</taxon>
        <taxon>Fungi</taxon>
        <taxon>Dikarya</taxon>
        <taxon>Ascomycota</taxon>
        <taxon>Pezizomycotina</taxon>
        <taxon>Sordariomycetes</taxon>
        <taxon>Xylariomycetidae</taxon>
        <taxon>Xylariales</taxon>
        <taxon>Hypoxylaceae</taxon>
        <taxon>Hypoxylon</taxon>
    </lineage>
</organism>
<reference evidence="1 2" key="1">
    <citation type="journal article" date="2022" name="New Phytol.">
        <title>Ecological generalism drives hyperdiversity of secondary metabolite gene clusters in xylarialean endophytes.</title>
        <authorList>
            <person name="Franco M.E.E."/>
            <person name="Wisecaver J.H."/>
            <person name="Arnold A.E."/>
            <person name="Ju Y.M."/>
            <person name="Slot J.C."/>
            <person name="Ahrendt S."/>
            <person name="Moore L.P."/>
            <person name="Eastman K.E."/>
            <person name="Scott K."/>
            <person name="Konkel Z."/>
            <person name="Mondo S.J."/>
            <person name="Kuo A."/>
            <person name="Hayes R.D."/>
            <person name="Haridas S."/>
            <person name="Andreopoulos B."/>
            <person name="Riley R."/>
            <person name="LaButti K."/>
            <person name="Pangilinan J."/>
            <person name="Lipzen A."/>
            <person name="Amirebrahimi M."/>
            <person name="Yan J."/>
            <person name="Adam C."/>
            <person name="Keymanesh K."/>
            <person name="Ng V."/>
            <person name="Louie K."/>
            <person name="Northen T."/>
            <person name="Drula E."/>
            <person name="Henrissat B."/>
            <person name="Hsieh H.M."/>
            <person name="Youens-Clark K."/>
            <person name="Lutzoni F."/>
            <person name="Miadlikowska J."/>
            <person name="Eastwood D.C."/>
            <person name="Hamelin R.C."/>
            <person name="Grigoriev I.V."/>
            <person name="U'Ren J.M."/>
        </authorList>
    </citation>
    <scope>NUCLEOTIDE SEQUENCE [LARGE SCALE GENOMIC DNA]</scope>
    <source>
        <strain evidence="1 2">ER1909</strain>
    </source>
</reference>
<dbReference type="Proteomes" id="UP001497680">
    <property type="component" value="Unassembled WGS sequence"/>
</dbReference>
<sequence>MTSPLPPEHAVIVCCHGIWNGGPTRGFDENEWLIADFQKGETPTFIEHIKAGLRVLKGDEKSVLIFSGGPTRKETRLSEARSYANLAEAISYFEILSEADSSKRIICEERALDSYYNVLFSVTRFWSEYRTWPSKMTIVSHAFKRERLVDLHCGAIGFPSDRVDFVGVDPPGMTDGTNEAAFKGVAEAIAQWKEDPHGKGRLLAGKRGKRNPWGISQQLFPNKQDQIRSGILLLFVDGDEERLMEGVPQPWTQHRDA</sequence>
<comment type="caution">
    <text evidence="1">The sequence shown here is derived from an EMBL/GenBank/DDBJ whole genome shotgun (WGS) entry which is preliminary data.</text>
</comment>
<accession>A0ACC0CVV7</accession>
<dbReference type="EMBL" id="MU394334">
    <property type="protein sequence ID" value="KAI6084628.1"/>
    <property type="molecule type" value="Genomic_DNA"/>
</dbReference>
<evidence type="ECO:0000313" key="1">
    <source>
        <dbReference type="EMBL" id="KAI6084628.1"/>
    </source>
</evidence>
<name>A0ACC0CVV7_9PEZI</name>
<gene>
    <name evidence="1" type="ORF">F4821DRAFT_167222</name>
</gene>
<keyword evidence="2" id="KW-1185">Reference proteome</keyword>
<evidence type="ECO:0000313" key="2">
    <source>
        <dbReference type="Proteomes" id="UP001497680"/>
    </source>
</evidence>